<dbReference type="Gene3D" id="3.30.2310.40">
    <property type="match status" value="1"/>
</dbReference>
<keyword evidence="2" id="KW-1185">Reference proteome</keyword>
<proteinExistence type="predicted"/>
<dbReference type="InterPro" id="IPR038493">
    <property type="entry name" value="MqsR_sf"/>
</dbReference>
<dbReference type="AlphaFoldDB" id="A0A2W7PDZ7"/>
<dbReference type="Pfam" id="PF15723">
    <property type="entry name" value="MqsR_toxin"/>
    <property type="match status" value="1"/>
</dbReference>
<dbReference type="EMBL" id="QKZN01000017">
    <property type="protein sequence ID" value="PZX21775.1"/>
    <property type="molecule type" value="Genomic_DNA"/>
</dbReference>
<dbReference type="Proteomes" id="UP000249638">
    <property type="component" value="Unassembled WGS sequence"/>
</dbReference>
<evidence type="ECO:0000313" key="1">
    <source>
        <dbReference type="EMBL" id="PZX21775.1"/>
    </source>
</evidence>
<dbReference type="GO" id="GO:0009372">
    <property type="term" value="P:quorum sensing"/>
    <property type="evidence" value="ECO:0007669"/>
    <property type="project" value="InterPro"/>
</dbReference>
<dbReference type="InterPro" id="IPR031451">
    <property type="entry name" value="MqsR_toxin"/>
</dbReference>
<accession>A0A2W7PDZ7</accession>
<dbReference type="CDD" id="cd12869">
    <property type="entry name" value="MqsR"/>
    <property type="match status" value="1"/>
</dbReference>
<dbReference type="GO" id="GO:0017148">
    <property type="term" value="P:negative regulation of translation"/>
    <property type="evidence" value="ECO:0007669"/>
    <property type="project" value="InterPro"/>
</dbReference>
<reference evidence="1" key="1">
    <citation type="submission" date="2018-06" db="EMBL/GenBank/DDBJ databases">
        <title>Genomic Encyclopedia of Type Strains, Phase IV (KMG-V): Genome sequencing to study the core and pangenomes of soil and plant-associated prokaryotes.</title>
        <authorList>
            <person name="Whitman W."/>
        </authorList>
    </citation>
    <scope>NUCLEOTIDE SEQUENCE [LARGE SCALE GENOMIC DNA]</scope>
    <source>
        <strain evidence="1">MLR2-44</strain>
    </source>
</reference>
<gene>
    <name evidence="1" type="ORF">C7416_11740</name>
</gene>
<organism evidence="1 2">
    <name type="scientific">Cupriavidus phytorum</name>
    <dbReference type="NCBI Taxonomy" id="3024399"/>
    <lineage>
        <taxon>Bacteria</taxon>
        <taxon>Pseudomonadati</taxon>
        <taxon>Pseudomonadota</taxon>
        <taxon>Betaproteobacteria</taxon>
        <taxon>Burkholderiales</taxon>
        <taxon>Burkholderiaceae</taxon>
        <taxon>Cupriavidus</taxon>
    </lineage>
</organism>
<dbReference type="GO" id="GO:0044010">
    <property type="term" value="P:single-species biofilm formation"/>
    <property type="evidence" value="ECO:0007669"/>
    <property type="project" value="InterPro"/>
</dbReference>
<evidence type="ECO:0000313" key="2">
    <source>
        <dbReference type="Proteomes" id="UP000249638"/>
    </source>
</evidence>
<protein>
    <submittedName>
        <fullName evidence="1">Motility quorum-sensing regulator/GCU-specific mRNA interferase toxin</fullName>
    </submittedName>
</protein>
<sequence length="98" mass="11210">MEKGTAHYSLAEVRALLEAGRMRLTRTAYDGANQMGLNKRSVRDILLQLAPRDFYKSMTAYEDHTVWQDVYRPITPNGALYVKLIVTDGVLVVSFKFR</sequence>
<name>A0A2W7PDZ7_9BURK</name>
<comment type="caution">
    <text evidence="1">The sequence shown here is derived from an EMBL/GenBank/DDBJ whole genome shotgun (WGS) entry which is preliminary data.</text>
</comment>